<keyword evidence="9 14" id="KW-0408">Iron</keyword>
<protein>
    <recommendedName>
        <fullName evidence="5 14">S-ribosylhomocysteine lyase</fullName>
        <ecNumber evidence="4 14">4.4.1.21</ecNumber>
    </recommendedName>
    <alternativeName>
        <fullName evidence="12 14">AI-2 synthesis protein</fullName>
    </alternativeName>
    <alternativeName>
        <fullName evidence="13 14">Autoinducer-2 production protein LuxS</fullName>
    </alternativeName>
</protein>
<evidence type="ECO:0000256" key="14">
    <source>
        <dbReference type="HAMAP-Rule" id="MF_00091"/>
    </source>
</evidence>
<evidence type="ECO:0000313" key="16">
    <source>
        <dbReference type="Proteomes" id="UP000243884"/>
    </source>
</evidence>
<keyword evidence="10 14" id="KW-0456">Lyase</keyword>
<dbReference type="PRINTS" id="PR01487">
    <property type="entry name" value="LUXSPROTEIN"/>
</dbReference>
<evidence type="ECO:0000256" key="6">
    <source>
        <dbReference type="ARBA" id="ARBA00022654"/>
    </source>
</evidence>
<proteinExistence type="inferred from homology"/>
<evidence type="ECO:0000256" key="4">
    <source>
        <dbReference type="ARBA" id="ARBA00012240"/>
    </source>
</evidence>
<feature type="binding site" evidence="14">
    <location>
        <position position="123"/>
    </location>
    <ligand>
        <name>Fe cation</name>
        <dbReference type="ChEBI" id="CHEBI:24875"/>
    </ligand>
</feature>
<dbReference type="NCBIfam" id="NF002606">
    <property type="entry name" value="PRK02260.2-4"/>
    <property type="match status" value="1"/>
</dbReference>
<dbReference type="Gene3D" id="3.30.1360.80">
    <property type="entry name" value="S-ribosylhomocysteinase (LuxS)"/>
    <property type="match status" value="1"/>
</dbReference>
<dbReference type="Pfam" id="PF02664">
    <property type="entry name" value="LuxS"/>
    <property type="match status" value="1"/>
</dbReference>
<sequence length="158" mass="17880">MAKVESFSLDHDAVKAPYVRIAGQEQGPNGDKVTKFDLRFVQPNQAALPTSAIHTMEHLIAAYIRDYMDNVIDVSPMGCRTGFYMITWGDRTVEEATKAITKTLEDLVNSTWDDVQGTERQECGNYRDHSLWAAQEYAKEILAQGFSIDPFERKSLED</sequence>
<evidence type="ECO:0000256" key="1">
    <source>
        <dbReference type="ARBA" id="ARBA00000297"/>
    </source>
</evidence>
<evidence type="ECO:0000256" key="3">
    <source>
        <dbReference type="ARBA" id="ARBA00011738"/>
    </source>
</evidence>
<feature type="binding site" evidence="14">
    <location>
        <position position="54"/>
    </location>
    <ligand>
        <name>Fe cation</name>
        <dbReference type="ChEBI" id="CHEBI:24875"/>
    </ligand>
</feature>
<reference evidence="16" key="1">
    <citation type="submission" date="2017-04" db="EMBL/GenBank/DDBJ databases">
        <authorList>
            <person name="Varghese N."/>
            <person name="Submissions S."/>
        </authorList>
    </citation>
    <scope>NUCLEOTIDE SEQUENCE [LARGE SCALE GENOMIC DNA]</scope>
    <source>
        <strain evidence="16">DSM 21500</strain>
    </source>
</reference>
<gene>
    <name evidence="14" type="primary">luxS</name>
    <name evidence="15" type="ORF">SAMN04487984_1204</name>
</gene>
<evidence type="ECO:0000256" key="13">
    <source>
        <dbReference type="ARBA" id="ARBA00031777"/>
    </source>
</evidence>
<comment type="similarity">
    <text evidence="2 14">Belongs to the LuxS family.</text>
</comment>
<dbReference type="RefSeq" id="WP_084099323.1">
    <property type="nucleotide sequence ID" value="NZ_FWXK01000006.1"/>
</dbReference>
<evidence type="ECO:0000256" key="5">
    <source>
        <dbReference type="ARBA" id="ARBA00015130"/>
    </source>
</evidence>
<name>A0A1W1Z8H6_9LACT</name>
<dbReference type="EMBL" id="FWXK01000006">
    <property type="protein sequence ID" value="SMC44729.1"/>
    <property type="molecule type" value="Genomic_DNA"/>
</dbReference>
<dbReference type="PIRSF" id="PIRSF006160">
    <property type="entry name" value="AI2"/>
    <property type="match status" value="1"/>
</dbReference>
<dbReference type="InterPro" id="IPR011249">
    <property type="entry name" value="Metalloenz_LuxS/M16"/>
</dbReference>
<dbReference type="GO" id="GO:0009372">
    <property type="term" value="P:quorum sensing"/>
    <property type="evidence" value="ECO:0007669"/>
    <property type="project" value="UniProtKB-UniRule"/>
</dbReference>
<keyword evidence="7 14" id="KW-0479">Metal-binding</keyword>
<dbReference type="SUPFAM" id="SSF63411">
    <property type="entry name" value="LuxS/MPP-like metallohydrolase"/>
    <property type="match status" value="1"/>
</dbReference>
<dbReference type="STRING" id="371602.SAMN04487984_1204"/>
<comment type="subunit">
    <text evidence="3 14">Homodimer.</text>
</comment>
<dbReference type="HAMAP" id="MF_00091">
    <property type="entry name" value="LuxS"/>
    <property type="match status" value="1"/>
</dbReference>
<dbReference type="OrthoDB" id="9788129at2"/>
<evidence type="ECO:0000256" key="10">
    <source>
        <dbReference type="ARBA" id="ARBA00023239"/>
    </source>
</evidence>
<dbReference type="Proteomes" id="UP000243884">
    <property type="component" value="Unassembled WGS sequence"/>
</dbReference>
<dbReference type="InterPro" id="IPR037005">
    <property type="entry name" value="LuxS_sf"/>
</dbReference>
<evidence type="ECO:0000256" key="9">
    <source>
        <dbReference type="ARBA" id="ARBA00023004"/>
    </source>
</evidence>
<evidence type="ECO:0000256" key="2">
    <source>
        <dbReference type="ARBA" id="ARBA00007311"/>
    </source>
</evidence>
<keyword evidence="16" id="KW-1185">Reference proteome</keyword>
<evidence type="ECO:0000313" key="15">
    <source>
        <dbReference type="EMBL" id="SMC44729.1"/>
    </source>
</evidence>
<evidence type="ECO:0000256" key="12">
    <source>
        <dbReference type="ARBA" id="ARBA00030600"/>
    </source>
</evidence>
<dbReference type="GO" id="GO:0005506">
    <property type="term" value="F:iron ion binding"/>
    <property type="evidence" value="ECO:0007669"/>
    <property type="project" value="InterPro"/>
</dbReference>
<keyword evidence="6 14" id="KW-0673">Quorum sensing</keyword>
<dbReference type="PANTHER" id="PTHR35799:SF1">
    <property type="entry name" value="S-RIBOSYLHOMOCYSTEINE LYASE"/>
    <property type="match status" value="1"/>
</dbReference>
<comment type="function">
    <text evidence="11 14">Involved in the synthesis of autoinducer 2 (AI-2) which is secreted by bacteria and is used to communicate both the cell density and the metabolic potential of the environment. The regulation of gene expression in response to changes in cell density is called quorum sensing. Catalyzes the transformation of S-ribosylhomocysteine (RHC) to homocysteine (HC) and 4,5-dihydroxy-2,3-pentadione (DPD).</text>
</comment>
<comment type="catalytic activity">
    <reaction evidence="1 14">
        <text>S-(5-deoxy-D-ribos-5-yl)-L-homocysteine = (S)-4,5-dihydroxypentane-2,3-dione + L-homocysteine</text>
        <dbReference type="Rhea" id="RHEA:17753"/>
        <dbReference type="ChEBI" id="CHEBI:29484"/>
        <dbReference type="ChEBI" id="CHEBI:58195"/>
        <dbReference type="ChEBI" id="CHEBI:58199"/>
        <dbReference type="EC" id="4.4.1.21"/>
    </reaction>
</comment>
<accession>A0A1W1Z8H6</accession>
<evidence type="ECO:0000256" key="11">
    <source>
        <dbReference type="ARBA" id="ARBA00024654"/>
    </source>
</evidence>
<feature type="binding site" evidence="14">
    <location>
        <position position="58"/>
    </location>
    <ligand>
        <name>Fe cation</name>
        <dbReference type="ChEBI" id="CHEBI:24875"/>
    </ligand>
</feature>
<dbReference type="AlphaFoldDB" id="A0A1W1Z8H6"/>
<evidence type="ECO:0000256" key="8">
    <source>
        <dbReference type="ARBA" id="ARBA00022929"/>
    </source>
</evidence>
<comment type="cofactor">
    <cofactor evidence="14">
        <name>Fe cation</name>
        <dbReference type="ChEBI" id="CHEBI:24875"/>
    </cofactor>
    <text evidence="14">Binds 1 Fe cation per subunit.</text>
</comment>
<dbReference type="PANTHER" id="PTHR35799">
    <property type="entry name" value="S-RIBOSYLHOMOCYSTEINE LYASE"/>
    <property type="match status" value="1"/>
</dbReference>
<evidence type="ECO:0000256" key="7">
    <source>
        <dbReference type="ARBA" id="ARBA00022723"/>
    </source>
</evidence>
<dbReference type="InterPro" id="IPR003815">
    <property type="entry name" value="S-ribosylhomocysteinase"/>
</dbReference>
<dbReference type="GO" id="GO:0043768">
    <property type="term" value="F:S-ribosylhomocysteine lyase activity"/>
    <property type="evidence" value="ECO:0007669"/>
    <property type="project" value="UniProtKB-UniRule"/>
</dbReference>
<keyword evidence="8 14" id="KW-0071">Autoinducer synthesis</keyword>
<organism evidence="15 16">
    <name type="scientific">Aerococcus suis</name>
    <dbReference type="NCBI Taxonomy" id="371602"/>
    <lineage>
        <taxon>Bacteria</taxon>
        <taxon>Bacillati</taxon>
        <taxon>Bacillota</taxon>
        <taxon>Bacilli</taxon>
        <taxon>Lactobacillales</taxon>
        <taxon>Aerococcaceae</taxon>
        <taxon>Aerococcus</taxon>
    </lineage>
</organism>
<dbReference type="EC" id="4.4.1.21" evidence="4 14"/>